<comment type="caution">
    <text evidence="4">The sequence shown here is derived from an EMBL/GenBank/DDBJ whole genome shotgun (WGS) entry which is preliminary data.</text>
</comment>
<feature type="transmembrane region" description="Helical" evidence="2">
    <location>
        <begin position="6"/>
        <end position="27"/>
    </location>
</feature>
<keyword evidence="2" id="KW-1133">Transmembrane helix</keyword>
<keyword evidence="2" id="KW-0472">Membrane</keyword>
<evidence type="ECO:0000313" key="4">
    <source>
        <dbReference type="EMBL" id="VZO38497.1"/>
    </source>
</evidence>
<dbReference type="SUPFAM" id="SSF101874">
    <property type="entry name" value="YceI-like"/>
    <property type="match status" value="1"/>
</dbReference>
<dbReference type="PANTHER" id="PTHR34406:SF1">
    <property type="entry name" value="PROTEIN YCEI"/>
    <property type="match status" value="1"/>
</dbReference>
<keyword evidence="5" id="KW-1185">Reference proteome</keyword>
<name>A0A7M4DM98_9MICO</name>
<proteinExistence type="inferred from homology"/>
<evidence type="ECO:0000259" key="3">
    <source>
        <dbReference type="SMART" id="SM00867"/>
    </source>
</evidence>
<sequence length="223" mass="22682">MRARTIGVIVVAGVLVVGGVVFGPRLYADLANRSAAAPPELTSGSESSLDPAALDGQWTLAAGSYAGYRVHEVLQGNDANVVGRTETVEGTLTIAGGAVTAAEVIVDVESIATDQPPRDAYFRGTAMEVGTFPTATFTLTAPAELPDRGTDVALSGDLTVHGVTLPVELDASAAVDSAGAIQVVGAIPVTFSDFGVAAPDLGFVVVDPDGEIEFSLLWEPATS</sequence>
<dbReference type="RefSeq" id="WP_156741964.1">
    <property type="nucleotide sequence ID" value="NZ_CACRYJ010000047.1"/>
</dbReference>
<evidence type="ECO:0000256" key="2">
    <source>
        <dbReference type="SAM" id="Phobius"/>
    </source>
</evidence>
<evidence type="ECO:0000313" key="5">
    <source>
        <dbReference type="Proteomes" id="UP000419743"/>
    </source>
</evidence>
<dbReference type="SMART" id="SM00867">
    <property type="entry name" value="YceI"/>
    <property type="match status" value="1"/>
</dbReference>
<organism evidence="4 5">
    <name type="scientific">Occultella aeris</name>
    <dbReference type="NCBI Taxonomy" id="2761496"/>
    <lineage>
        <taxon>Bacteria</taxon>
        <taxon>Bacillati</taxon>
        <taxon>Actinomycetota</taxon>
        <taxon>Actinomycetes</taxon>
        <taxon>Micrococcales</taxon>
        <taxon>Ruaniaceae</taxon>
        <taxon>Occultella</taxon>
    </lineage>
</organism>
<dbReference type="Proteomes" id="UP000419743">
    <property type="component" value="Unassembled WGS sequence"/>
</dbReference>
<dbReference type="Pfam" id="PF04264">
    <property type="entry name" value="YceI"/>
    <property type="match status" value="1"/>
</dbReference>
<dbReference type="Gene3D" id="2.40.128.110">
    <property type="entry name" value="Lipid/polyisoprenoid-binding, YceI-like"/>
    <property type="match status" value="1"/>
</dbReference>
<dbReference type="EMBL" id="CACRYJ010000047">
    <property type="protein sequence ID" value="VZO38497.1"/>
    <property type="molecule type" value="Genomic_DNA"/>
</dbReference>
<comment type="similarity">
    <text evidence="1">Belongs to the UPF0312 family.</text>
</comment>
<feature type="domain" description="Lipid/polyisoprenoid-binding YceI-like" evidence="3">
    <location>
        <begin position="57"/>
        <end position="219"/>
    </location>
</feature>
<dbReference type="InterPro" id="IPR036761">
    <property type="entry name" value="TTHA0802/YceI-like_sf"/>
</dbReference>
<dbReference type="AlphaFoldDB" id="A0A7M4DM98"/>
<dbReference type="PANTHER" id="PTHR34406">
    <property type="entry name" value="PROTEIN YCEI"/>
    <property type="match status" value="1"/>
</dbReference>
<accession>A0A7M4DM98</accession>
<gene>
    <name evidence="4" type="ORF">HALOF300_03267</name>
</gene>
<protein>
    <recommendedName>
        <fullName evidence="3">Lipid/polyisoprenoid-binding YceI-like domain-containing protein</fullName>
    </recommendedName>
</protein>
<keyword evidence="2" id="KW-0812">Transmembrane</keyword>
<reference evidence="4 5" key="1">
    <citation type="submission" date="2019-11" db="EMBL/GenBank/DDBJ databases">
        <authorList>
            <person name="Criscuolo A."/>
        </authorList>
    </citation>
    <scope>NUCLEOTIDE SEQUENCE [LARGE SCALE GENOMIC DNA]</scope>
    <source>
        <strain evidence="4">CIP111667</strain>
    </source>
</reference>
<evidence type="ECO:0000256" key="1">
    <source>
        <dbReference type="ARBA" id="ARBA00008812"/>
    </source>
</evidence>
<dbReference type="InterPro" id="IPR007372">
    <property type="entry name" value="Lipid/polyisoprenoid-bd_YceI"/>
</dbReference>